<keyword evidence="2" id="KW-1185">Reference proteome</keyword>
<dbReference type="EMBL" id="AP021861">
    <property type="protein sequence ID" value="BBO30435.1"/>
    <property type="molecule type" value="Genomic_DNA"/>
</dbReference>
<evidence type="ECO:0000313" key="2">
    <source>
        <dbReference type="Proteomes" id="UP000326837"/>
    </source>
</evidence>
<organism evidence="1 2">
    <name type="scientific">Lacipirellula parvula</name>
    <dbReference type="NCBI Taxonomy" id="2650471"/>
    <lineage>
        <taxon>Bacteria</taxon>
        <taxon>Pseudomonadati</taxon>
        <taxon>Planctomycetota</taxon>
        <taxon>Planctomycetia</taxon>
        <taxon>Pirellulales</taxon>
        <taxon>Lacipirellulaceae</taxon>
        <taxon>Lacipirellula</taxon>
    </lineage>
</organism>
<dbReference type="RefSeq" id="WP_172991756.1">
    <property type="nucleotide sequence ID" value="NZ_AP021861.1"/>
</dbReference>
<sequence length="46" mass="4805">MPRPAPEPELDPVGGVSDADLILHAALVWTAASASETPPTTIILRQ</sequence>
<protein>
    <submittedName>
        <fullName evidence="1">Uncharacterized protein</fullName>
    </submittedName>
</protein>
<name>A0A5K7X274_9BACT</name>
<dbReference type="KEGG" id="lpav:PLANPX_0047"/>
<dbReference type="AlphaFoldDB" id="A0A5K7X274"/>
<proteinExistence type="predicted"/>
<accession>A0A5K7X274</accession>
<evidence type="ECO:0000313" key="1">
    <source>
        <dbReference type="EMBL" id="BBO30435.1"/>
    </source>
</evidence>
<dbReference type="Proteomes" id="UP000326837">
    <property type="component" value="Chromosome"/>
</dbReference>
<gene>
    <name evidence="1" type="ORF">PLANPX_0047</name>
</gene>
<reference evidence="2" key="1">
    <citation type="submission" date="2019-10" db="EMBL/GenBank/DDBJ databases">
        <title>Lacipirellula parvula gen. nov., sp. nov., representing a lineage of planctomycetes widespread in freshwater anoxic habitats, and description of the family Lacipirellulaceae.</title>
        <authorList>
            <person name="Dedysh S.N."/>
            <person name="Kulichevskaya I.S."/>
            <person name="Beletsky A.V."/>
            <person name="Rakitin A.L."/>
            <person name="Mardanov A.V."/>
            <person name="Ivanova A.A."/>
            <person name="Saltykova V.X."/>
            <person name="Rijpstra W.I.C."/>
            <person name="Sinninghe Damste J.S."/>
            <person name="Ravin N.V."/>
        </authorList>
    </citation>
    <scope>NUCLEOTIDE SEQUENCE [LARGE SCALE GENOMIC DNA]</scope>
    <source>
        <strain evidence="2">PX69</strain>
    </source>
</reference>